<dbReference type="STRING" id="236234.A0A1J9R8B2"/>
<dbReference type="InterPro" id="IPR036047">
    <property type="entry name" value="F-box-like_dom_sf"/>
</dbReference>
<dbReference type="Gene3D" id="3.80.10.10">
    <property type="entry name" value="Ribonuclease Inhibitor"/>
    <property type="match status" value="1"/>
</dbReference>
<proteinExistence type="predicted"/>
<reference evidence="2 3" key="1">
    <citation type="submission" date="2016-10" db="EMBL/GenBank/DDBJ databases">
        <title>Proteomics and genomics reveal pathogen-plant mechanisms compatible with a hemibiotrophic lifestyle of Diplodia corticola.</title>
        <authorList>
            <person name="Fernandes I."/>
            <person name="De Jonge R."/>
            <person name="Van De Peer Y."/>
            <person name="Devreese B."/>
            <person name="Alves A."/>
            <person name="Esteves A.C."/>
        </authorList>
    </citation>
    <scope>NUCLEOTIDE SEQUENCE [LARGE SCALE GENOMIC DNA]</scope>
    <source>
        <strain evidence="2 3">CBS 112549</strain>
    </source>
</reference>
<organism evidence="2 3">
    <name type="scientific">Diplodia corticola</name>
    <dbReference type="NCBI Taxonomy" id="236234"/>
    <lineage>
        <taxon>Eukaryota</taxon>
        <taxon>Fungi</taxon>
        <taxon>Dikarya</taxon>
        <taxon>Ascomycota</taxon>
        <taxon>Pezizomycotina</taxon>
        <taxon>Dothideomycetes</taxon>
        <taxon>Dothideomycetes incertae sedis</taxon>
        <taxon>Botryosphaeriales</taxon>
        <taxon>Botryosphaeriaceae</taxon>
        <taxon>Diplodia</taxon>
    </lineage>
</organism>
<dbReference type="Pfam" id="PF12937">
    <property type="entry name" value="F-box-like"/>
    <property type="match status" value="1"/>
</dbReference>
<comment type="caution">
    <text evidence="2">The sequence shown here is derived from an EMBL/GenBank/DDBJ whole genome shotgun (WGS) entry which is preliminary data.</text>
</comment>
<dbReference type="RefSeq" id="XP_020124887.1">
    <property type="nucleotide sequence ID" value="XM_020270998.1"/>
</dbReference>
<feature type="domain" description="F-box" evidence="1">
    <location>
        <begin position="16"/>
        <end position="61"/>
    </location>
</feature>
<sequence length="371" mass="41763">MAPQQDFQPVQPKKNCGSFIRLPVELLGLVFDNVQREDLLPIACACKLLHSIVEPHLYHSVVTRSQERLLSFRQALAQNPAHAKLVRRFEIYRDEIGAEEESPSSGLDLLEDFSKLASLVVDASIAHISALDISGALRTAGHLPLLTTCEINIRTRDPYHVNLAHLETLLTWPTLTTLTLHNINTNDGLFNDDAGTISKLRTLRFFSSYIDPTSLYNLMLAMENLQELVIHSMSPHGIYEWGWDISGYDQALEPVSTTLKVLVLIKEHGQPCEQSLRLRHMTALEYVSADLDSWFGYNFVSYTISRETTFQEMFPPSLKTMKIGGWKGGFGAMGLNSRYSEDEFKAYVLKAMMYSGGKFAPAMERIEFGKG</sequence>
<dbReference type="Proteomes" id="UP000183809">
    <property type="component" value="Unassembled WGS sequence"/>
</dbReference>
<dbReference type="InterPro" id="IPR001810">
    <property type="entry name" value="F-box_dom"/>
</dbReference>
<dbReference type="InterPro" id="IPR032675">
    <property type="entry name" value="LRR_dom_sf"/>
</dbReference>
<evidence type="ECO:0000259" key="1">
    <source>
        <dbReference type="PROSITE" id="PS50181"/>
    </source>
</evidence>
<protein>
    <recommendedName>
        <fullName evidence="1">F-box domain-containing protein</fullName>
    </recommendedName>
</protein>
<evidence type="ECO:0000313" key="2">
    <source>
        <dbReference type="EMBL" id="OJD28627.1"/>
    </source>
</evidence>
<dbReference type="SUPFAM" id="SSF81383">
    <property type="entry name" value="F-box domain"/>
    <property type="match status" value="1"/>
</dbReference>
<dbReference type="AlphaFoldDB" id="A0A1J9R8B2"/>
<dbReference type="EMBL" id="MNUE01000134">
    <property type="protein sequence ID" value="OJD28627.1"/>
    <property type="molecule type" value="Genomic_DNA"/>
</dbReference>
<evidence type="ECO:0000313" key="3">
    <source>
        <dbReference type="Proteomes" id="UP000183809"/>
    </source>
</evidence>
<accession>A0A1J9R8B2</accession>
<gene>
    <name evidence="2" type="ORF">BKCO1_1340003</name>
</gene>
<dbReference type="GeneID" id="31011257"/>
<name>A0A1J9R8B2_9PEZI</name>
<keyword evidence="3" id="KW-1185">Reference proteome</keyword>
<dbReference type="OrthoDB" id="3178870at2759"/>
<dbReference type="PROSITE" id="PS50181">
    <property type="entry name" value="FBOX"/>
    <property type="match status" value="1"/>
</dbReference>